<evidence type="ECO:0000313" key="3">
    <source>
        <dbReference type="Proteomes" id="UP001168883"/>
    </source>
</evidence>
<organism evidence="2 3">
    <name type="scientific">Paenibacillus ehimensis</name>
    <dbReference type="NCBI Taxonomy" id="79264"/>
    <lineage>
        <taxon>Bacteria</taxon>
        <taxon>Bacillati</taxon>
        <taxon>Bacillota</taxon>
        <taxon>Bacilli</taxon>
        <taxon>Bacillales</taxon>
        <taxon>Paenibacillaceae</taxon>
        <taxon>Paenibacillus</taxon>
    </lineage>
</organism>
<evidence type="ECO:0000256" key="1">
    <source>
        <dbReference type="SAM" id="SignalP"/>
    </source>
</evidence>
<evidence type="ECO:0000313" key="2">
    <source>
        <dbReference type="EMBL" id="MDO3681031.1"/>
    </source>
</evidence>
<dbReference type="Gene3D" id="3.90.70.10">
    <property type="entry name" value="Cysteine proteinases"/>
    <property type="match status" value="1"/>
</dbReference>
<name>A0ABT8VJC3_9BACL</name>
<proteinExistence type="predicted"/>
<keyword evidence="1" id="KW-0732">Signal</keyword>
<dbReference type="EMBL" id="JAUMKJ010000053">
    <property type="protein sequence ID" value="MDO3681031.1"/>
    <property type="molecule type" value="Genomic_DNA"/>
</dbReference>
<gene>
    <name evidence="2" type="ORF">Q3C12_28925</name>
</gene>
<keyword evidence="3" id="KW-1185">Reference proteome</keyword>
<reference evidence="2" key="1">
    <citation type="submission" date="2023-07" db="EMBL/GenBank/DDBJ databases">
        <authorList>
            <person name="Aktuganov G."/>
            <person name="Boyko T."/>
            <person name="Delegan Y."/>
            <person name="Galimzianova N."/>
            <person name="Gilvanova E."/>
            <person name="Korobov V."/>
            <person name="Kuzmina L."/>
            <person name="Melentiev A."/>
            <person name="Milman P."/>
            <person name="Ryabova A."/>
            <person name="Stupak E."/>
            <person name="Yasakov T."/>
            <person name="Zharikova N."/>
            <person name="Zhurenko E."/>
        </authorList>
    </citation>
    <scope>NUCLEOTIDE SEQUENCE</scope>
    <source>
        <strain evidence="2">IB-739</strain>
    </source>
</reference>
<protein>
    <submittedName>
        <fullName evidence="2">Papain-like cysteine protease family protein</fullName>
    </submittedName>
</protein>
<dbReference type="Pfam" id="PF12385">
    <property type="entry name" value="Peptidase_C70"/>
    <property type="match status" value="1"/>
</dbReference>
<accession>A0ABT8VJC3</accession>
<feature type="chain" id="PRO_5046705920" evidence="1">
    <location>
        <begin position="23"/>
        <end position="284"/>
    </location>
</feature>
<comment type="caution">
    <text evidence="2">The sequence shown here is derived from an EMBL/GenBank/DDBJ whole genome shotgun (WGS) entry which is preliminary data.</text>
</comment>
<feature type="signal peptide" evidence="1">
    <location>
        <begin position="1"/>
        <end position="22"/>
    </location>
</feature>
<dbReference type="InterPro" id="IPR022118">
    <property type="entry name" value="Peptidase_C70_AvrRpt2"/>
</dbReference>
<dbReference type="Proteomes" id="UP001168883">
    <property type="component" value="Unassembled WGS sequence"/>
</dbReference>
<dbReference type="RefSeq" id="WP_025852850.1">
    <property type="nucleotide sequence ID" value="NZ_JARLKN010000033.1"/>
</dbReference>
<dbReference type="Gene3D" id="2.30.30.40">
    <property type="entry name" value="SH3 Domains"/>
    <property type="match status" value="1"/>
</dbReference>
<sequence length="284" mass="31182">MRKLLMLVVGLALIASANFAAAADPAPVSVPAAAAGGAAEVKFKGTTAPIGVNVRSGATTKSSVLYTIAGNTEVQFDGWEEGEAQQDYWTGQSDTRWFYFYKNNAKHYISSAFIFGNPPDPGTPKPPKPPGTGATVPDVKQKMSNWCWAGVSVPILQHYGKTVTQEEFVRYVKGGLYNDPATTGEIKYGLKRYGVNSSDFYNLPTLQWVKNEVDGRRPMVAFIRWTNGAAIGHFVVLDGYYTGTGGNQYVSYMDPWYGDHYSQTFDSFKSNNRFVWRGTISTSN</sequence>